<dbReference type="InterPro" id="IPR048259">
    <property type="entry name" value="Cytochrome_b_N_euk/bac"/>
</dbReference>
<geneLocation type="mitochondrion" evidence="23"/>
<evidence type="ECO:0000256" key="14">
    <source>
        <dbReference type="ARBA" id="ARBA00023075"/>
    </source>
</evidence>
<keyword evidence="10" id="KW-0999">Mitochondrion inner membrane</keyword>
<evidence type="ECO:0000259" key="22">
    <source>
        <dbReference type="PROSITE" id="PS51003"/>
    </source>
</evidence>
<evidence type="ECO:0000256" key="4">
    <source>
        <dbReference type="ARBA" id="ARBA00013531"/>
    </source>
</evidence>
<evidence type="ECO:0000256" key="16">
    <source>
        <dbReference type="ARBA" id="ARBA00023136"/>
    </source>
</evidence>
<keyword evidence="8 20" id="KW-0812">Transmembrane</keyword>
<dbReference type="InterPro" id="IPR005798">
    <property type="entry name" value="Cyt_b/b6_C"/>
</dbReference>
<evidence type="ECO:0000256" key="1">
    <source>
        <dbReference type="ARBA" id="ARBA00002566"/>
    </source>
</evidence>
<evidence type="ECO:0000256" key="3">
    <source>
        <dbReference type="ARBA" id="ARBA00011660"/>
    </source>
</evidence>
<feature type="transmembrane region" description="Helical" evidence="20">
    <location>
        <begin position="179"/>
        <end position="201"/>
    </location>
</feature>
<evidence type="ECO:0000256" key="8">
    <source>
        <dbReference type="ARBA" id="ARBA00022692"/>
    </source>
</evidence>
<organism evidence="23">
    <name type="scientific">Ctenotus spaldingi</name>
    <dbReference type="NCBI Taxonomy" id="480784"/>
    <lineage>
        <taxon>Eukaryota</taxon>
        <taxon>Metazoa</taxon>
        <taxon>Chordata</taxon>
        <taxon>Craniata</taxon>
        <taxon>Vertebrata</taxon>
        <taxon>Euteleostomi</taxon>
        <taxon>Lepidosauria</taxon>
        <taxon>Squamata</taxon>
        <taxon>Bifurcata</taxon>
        <taxon>Unidentata</taxon>
        <taxon>Scinciformata</taxon>
        <taxon>Scincidae</taxon>
        <taxon>Sphenomorphinae</taxon>
        <taxon>Ctenotus</taxon>
    </lineage>
</organism>
<evidence type="ECO:0000256" key="9">
    <source>
        <dbReference type="ARBA" id="ARBA00022723"/>
    </source>
</evidence>
<gene>
    <name evidence="23" type="primary">cytb</name>
</gene>
<keyword evidence="6 19" id="KW-0349">Heme</keyword>
<feature type="transmembrane region" description="Helical" evidence="20">
    <location>
        <begin position="78"/>
        <end position="99"/>
    </location>
</feature>
<dbReference type="CDD" id="cd00290">
    <property type="entry name" value="cytochrome_b_C"/>
    <property type="match status" value="1"/>
</dbReference>
<keyword evidence="16 20" id="KW-0472">Membrane</keyword>
<dbReference type="GO" id="GO:0045275">
    <property type="term" value="C:respiratory chain complex III"/>
    <property type="evidence" value="ECO:0007669"/>
    <property type="project" value="InterPro"/>
</dbReference>
<evidence type="ECO:0000256" key="13">
    <source>
        <dbReference type="ARBA" id="ARBA00023004"/>
    </source>
</evidence>
<sequence>MTHNLRKAHPVLKIVNNSFIDLPSPSNISAWWNFGSLLGLCLIAQVLTGLFLAMHYTADISSAFSSVAHICRDVQYGWLIRNLHANGASMFFICLYLHIGRGLYYGSYMFKETWNIGVVLLLLVMATAFVGYVLPWGQMSFWGATVITNLLSAIPYIGTSLVEWIWGGFSVDNATLTRFFTFHFLLPFAIMGASMLHLLFLHETGSNNPTGLTSNTDKIPFHPYYSYKDLLGATLFLMMLLLLALFFPNLLGDPENFTPANPLVTPPHIKPEWYFLFAYAILRSIPNKLGGVLALLFSILILMLVPALHTSKQRGNAFRPFSQILFWTLVSNIIILTWIGGQPVEDPFITIGQIASTTYFIIFLVLMPAVAKMENTLMKW</sequence>
<dbReference type="Pfam" id="PF00032">
    <property type="entry name" value="Cytochrom_B_C"/>
    <property type="match status" value="1"/>
</dbReference>
<dbReference type="Pfam" id="PF00033">
    <property type="entry name" value="Cytochrome_B"/>
    <property type="match status" value="1"/>
</dbReference>
<accession>A0A075TBX8</accession>
<dbReference type="InterPro" id="IPR036150">
    <property type="entry name" value="Cyt_b/b6_C_sf"/>
</dbReference>
<keyword evidence="14" id="KW-0830">Ubiquinone</keyword>
<evidence type="ECO:0000256" key="11">
    <source>
        <dbReference type="ARBA" id="ARBA00022982"/>
    </source>
</evidence>
<feature type="domain" description="Cytochrome b/b6 N-terminal region profile" evidence="21">
    <location>
        <begin position="1"/>
        <end position="210"/>
    </location>
</feature>
<dbReference type="InterPro" id="IPR027387">
    <property type="entry name" value="Cytb/b6-like_sf"/>
</dbReference>
<feature type="transmembrane region" description="Helical" evidence="20">
    <location>
        <begin position="146"/>
        <end position="167"/>
    </location>
</feature>
<dbReference type="GO" id="GO:0006122">
    <property type="term" value="P:mitochondrial electron transport, ubiquinol to cytochrome c"/>
    <property type="evidence" value="ECO:0007669"/>
    <property type="project" value="TreeGrafter"/>
</dbReference>
<keyword evidence="12 20" id="KW-1133">Transmembrane helix</keyword>
<dbReference type="FunFam" id="1.20.810.10:FF:000002">
    <property type="entry name" value="Cytochrome b"/>
    <property type="match status" value="1"/>
</dbReference>
<proteinExistence type="inferred from homology"/>
<dbReference type="InterPro" id="IPR048260">
    <property type="entry name" value="Cytochrome_b_C_euk/bac"/>
</dbReference>
<comment type="cofactor">
    <cofactor evidence="20">
        <name>heme b</name>
        <dbReference type="ChEBI" id="CHEBI:60344"/>
    </cofactor>
    <text evidence="20">Binds 2 heme groups non-covalently.</text>
</comment>
<keyword evidence="9 19" id="KW-0479">Metal-binding</keyword>
<dbReference type="PROSITE" id="PS51002">
    <property type="entry name" value="CYTB_NTER"/>
    <property type="match status" value="1"/>
</dbReference>
<feature type="transmembrane region" description="Helical" evidence="20">
    <location>
        <begin position="230"/>
        <end position="251"/>
    </location>
</feature>
<keyword evidence="13 19" id="KW-0408">Iron</keyword>
<evidence type="ECO:0000256" key="10">
    <source>
        <dbReference type="ARBA" id="ARBA00022792"/>
    </source>
</evidence>
<feature type="transmembrane region" description="Helical" evidence="20">
    <location>
        <begin position="351"/>
        <end position="371"/>
    </location>
</feature>
<keyword evidence="11 20" id="KW-0249">Electron transport</keyword>
<feature type="transmembrane region" description="Helical" evidence="20">
    <location>
        <begin position="31"/>
        <end position="57"/>
    </location>
</feature>
<evidence type="ECO:0000256" key="2">
    <source>
        <dbReference type="ARBA" id="ARBA00004448"/>
    </source>
</evidence>
<evidence type="ECO:0000256" key="18">
    <source>
        <dbReference type="PIRSR" id="PIRSR038885-1"/>
    </source>
</evidence>
<dbReference type="EMBL" id="KJ505998">
    <property type="protein sequence ID" value="AIG53554.1"/>
    <property type="molecule type" value="Genomic_DNA"/>
</dbReference>
<keyword evidence="15 20" id="KW-0496">Mitochondrion</keyword>
<evidence type="ECO:0000256" key="12">
    <source>
        <dbReference type="ARBA" id="ARBA00022989"/>
    </source>
</evidence>
<feature type="binding site" description="axial binding residue" evidence="19">
    <location>
        <position position="183"/>
    </location>
    <ligand>
        <name>heme b</name>
        <dbReference type="ChEBI" id="CHEBI:60344"/>
        <label>b562</label>
    </ligand>
    <ligandPart>
        <name>Fe</name>
        <dbReference type="ChEBI" id="CHEBI:18248"/>
    </ligandPart>
</feature>
<dbReference type="PANTHER" id="PTHR19271">
    <property type="entry name" value="CYTOCHROME B"/>
    <property type="match status" value="1"/>
</dbReference>
<reference evidence="23" key="1">
    <citation type="journal article" date="2014" name="Mol. Phylogenet. Evol.">
        <title>Phylogenetic disassembly of species boundaries in a widespread group of Australian skinks (Scincidae: Ctenotus).</title>
        <authorList>
            <person name="Rabosky D.L."/>
            <person name="Hutchinson M.N."/>
            <person name="Donnellan S.C."/>
            <person name="Talaba A.L."/>
            <person name="Lovette I.J."/>
        </authorList>
    </citation>
    <scope>NUCLEOTIDE SEQUENCE</scope>
    <source>
        <strain evidence="23">ROBUA106055</strain>
    </source>
</reference>
<comment type="function">
    <text evidence="1 20">Component of the ubiquinol-cytochrome c reductase complex (complex III or cytochrome b-c1 complex) that is part of the mitochondrial respiratory chain. The b-c1 complex mediates electron transfer from ubiquinol to cytochrome c. Contributes to the generation of a proton gradient across the mitochondrial membrane that is then used for ATP synthesis.</text>
</comment>
<feature type="binding site" description="axial binding residue" evidence="19">
    <location>
        <position position="98"/>
    </location>
    <ligand>
        <name>heme b</name>
        <dbReference type="ChEBI" id="CHEBI:60344"/>
        <label>b566</label>
    </ligand>
    <ligandPart>
        <name>Fe</name>
        <dbReference type="ChEBI" id="CHEBI:18248"/>
    </ligandPart>
</feature>
<name>A0A075TBX8_9SAUR</name>
<dbReference type="PANTHER" id="PTHR19271:SF16">
    <property type="entry name" value="CYTOCHROME B"/>
    <property type="match status" value="1"/>
</dbReference>
<comment type="similarity">
    <text evidence="17 20">Belongs to the cytochrome b family.</text>
</comment>
<evidence type="ECO:0000256" key="17">
    <source>
        <dbReference type="ARBA" id="ARBA00061233"/>
    </source>
</evidence>
<evidence type="ECO:0000256" key="7">
    <source>
        <dbReference type="ARBA" id="ARBA00022660"/>
    </source>
</evidence>
<keyword evidence="5 20" id="KW-0813">Transport</keyword>
<dbReference type="Gene3D" id="1.20.810.10">
    <property type="entry name" value="Cytochrome Bc1 Complex, Chain C"/>
    <property type="match status" value="1"/>
</dbReference>
<evidence type="ECO:0000256" key="20">
    <source>
        <dbReference type="RuleBase" id="RU362117"/>
    </source>
</evidence>
<feature type="binding site" description="axial binding residue" evidence="19">
    <location>
        <position position="84"/>
    </location>
    <ligand>
        <name>heme b</name>
        <dbReference type="ChEBI" id="CHEBI:60344"/>
        <label>b562</label>
    </ligand>
    <ligandPart>
        <name>Fe</name>
        <dbReference type="ChEBI" id="CHEBI:18248"/>
    </ligandPart>
</feature>
<comment type="cofactor">
    <cofactor evidence="19">
        <name>heme</name>
        <dbReference type="ChEBI" id="CHEBI:30413"/>
    </cofactor>
    <text evidence="19">Binds 2 heme groups non-covalently.</text>
</comment>
<feature type="domain" description="Cytochrome b/b6 C-terminal region profile" evidence="22">
    <location>
        <begin position="211"/>
        <end position="380"/>
    </location>
</feature>
<dbReference type="InterPro" id="IPR005797">
    <property type="entry name" value="Cyt_b/b6_N"/>
</dbReference>
<dbReference type="GO" id="GO:0016491">
    <property type="term" value="F:oxidoreductase activity"/>
    <property type="evidence" value="ECO:0007669"/>
    <property type="project" value="UniProtKB-UniRule"/>
</dbReference>
<evidence type="ECO:0000313" key="23">
    <source>
        <dbReference type="EMBL" id="AIG53554.1"/>
    </source>
</evidence>
<evidence type="ECO:0000256" key="6">
    <source>
        <dbReference type="ARBA" id="ARBA00022617"/>
    </source>
</evidence>
<dbReference type="GO" id="GO:0046872">
    <property type="term" value="F:metal ion binding"/>
    <property type="evidence" value="ECO:0007669"/>
    <property type="project" value="UniProtKB-UniRule"/>
</dbReference>
<dbReference type="GO" id="GO:0008121">
    <property type="term" value="F:quinol-cytochrome-c reductase activity"/>
    <property type="evidence" value="ECO:0007669"/>
    <property type="project" value="InterPro"/>
</dbReference>
<dbReference type="InterPro" id="IPR016174">
    <property type="entry name" value="Di-haem_cyt_TM"/>
</dbReference>
<evidence type="ECO:0000256" key="15">
    <source>
        <dbReference type="ARBA" id="ARBA00023128"/>
    </source>
</evidence>
<feature type="transmembrane region" description="Helical" evidence="20">
    <location>
        <begin position="114"/>
        <end position="134"/>
    </location>
</feature>
<comment type="subcellular location">
    <subcellularLocation>
        <location evidence="2">Mitochondrion inner membrane</location>
        <topology evidence="2">Multi-pass membrane protein</topology>
    </subcellularLocation>
</comment>
<comment type="subunit">
    <text evidence="3">The cytochrome bc1 complex contains 3 respiratory subunits (MT-CYB, CYC1 and UQCRFS1), 2 core proteins (UQCRC1 and UQCRC2) and probably 6 low-molecular weight proteins.</text>
</comment>
<dbReference type="SUPFAM" id="SSF81342">
    <property type="entry name" value="Transmembrane di-heme cytochromes"/>
    <property type="match status" value="1"/>
</dbReference>
<evidence type="ECO:0000259" key="21">
    <source>
        <dbReference type="PROSITE" id="PS51002"/>
    </source>
</evidence>
<keyword evidence="7 20" id="KW-0679">Respiratory chain</keyword>
<dbReference type="PIRSF" id="PIRSF038885">
    <property type="entry name" value="COB"/>
    <property type="match status" value="1"/>
</dbReference>
<dbReference type="SUPFAM" id="SSF81648">
    <property type="entry name" value="a domain/subunit of cytochrome bc1 complex (Ubiquinol-cytochrome c reductase)"/>
    <property type="match status" value="1"/>
</dbReference>
<feature type="binding site" evidence="18">
    <location>
        <position position="202"/>
    </location>
    <ligand>
        <name>a ubiquinone</name>
        <dbReference type="ChEBI" id="CHEBI:16389"/>
    </ligand>
</feature>
<feature type="transmembrane region" description="Helical" evidence="20">
    <location>
        <begin position="289"/>
        <end position="308"/>
    </location>
</feature>
<feature type="transmembrane region" description="Helical" evidence="20">
    <location>
        <begin position="320"/>
        <end position="339"/>
    </location>
</feature>
<feature type="binding site" description="axial binding residue" evidence="19">
    <location>
        <position position="197"/>
    </location>
    <ligand>
        <name>heme b</name>
        <dbReference type="ChEBI" id="CHEBI:60344"/>
        <label>b566</label>
    </ligand>
    <ligandPart>
        <name>Fe</name>
        <dbReference type="ChEBI" id="CHEBI:18248"/>
    </ligandPart>
</feature>
<dbReference type="CDD" id="cd00284">
    <property type="entry name" value="Cytochrome_b_N"/>
    <property type="match status" value="1"/>
</dbReference>
<evidence type="ECO:0000256" key="19">
    <source>
        <dbReference type="PIRSR" id="PIRSR038885-2"/>
    </source>
</evidence>
<protein>
    <recommendedName>
        <fullName evidence="4 20">Cytochrome b</fullName>
    </recommendedName>
</protein>
<dbReference type="InterPro" id="IPR030689">
    <property type="entry name" value="Cytochrome_b"/>
</dbReference>
<dbReference type="GO" id="GO:0005743">
    <property type="term" value="C:mitochondrial inner membrane"/>
    <property type="evidence" value="ECO:0007669"/>
    <property type="project" value="UniProtKB-SubCell"/>
</dbReference>
<dbReference type="PROSITE" id="PS51003">
    <property type="entry name" value="CYTB_CTER"/>
    <property type="match status" value="1"/>
</dbReference>
<dbReference type="AlphaFoldDB" id="A0A075TBX8"/>
<evidence type="ECO:0000256" key="5">
    <source>
        <dbReference type="ARBA" id="ARBA00022448"/>
    </source>
</evidence>